<reference evidence="2 3" key="1">
    <citation type="submission" date="2024-01" db="EMBL/GenBank/DDBJ databases">
        <title>Genome assemblies of Stephania.</title>
        <authorList>
            <person name="Yang L."/>
        </authorList>
    </citation>
    <scope>NUCLEOTIDE SEQUENCE [LARGE SCALE GENOMIC DNA]</scope>
    <source>
        <strain evidence="2">JXDWG</strain>
        <tissue evidence="2">Leaf</tissue>
    </source>
</reference>
<evidence type="ECO:0000313" key="3">
    <source>
        <dbReference type="Proteomes" id="UP001419268"/>
    </source>
</evidence>
<gene>
    <name evidence="2" type="ORF">Scep_017834</name>
</gene>
<dbReference type="EMBL" id="JBBNAG010000007">
    <property type="protein sequence ID" value="KAK9119741.1"/>
    <property type="molecule type" value="Genomic_DNA"/>
</dbReference>
<accession>A0AAP0NXA9</accession>
<evidence type="ECO:0000313" key="2">
    <source>
        <dbReference type="EMBL" id="KAK9119741.1"/>
    </source>
</evidence>
<dbReference type="AlphaFoldDB" id="A0AAP0NXA9"/>
<keyword evidence="3" id="KW-1185">Reference proteome</keyword>
<comment type="caution">
    <text evidence="2">The sequence shown here is derived from an EMBL/GenBank/DDBJ whole genome shotgun (WGS) entry which is preliminary data.</text>
</comment>
<protein>
    <submittedName>
        <fullName evidence="2">Uncharacterized protein</fullName>
    </submittedName>
</protein>
<organism evidence="2 3">
    <name type="scientific">Stephania cephalantha</name>
    <dbReference type="NCBI Taxonomy" id="152367"/>
    <lineage>
        <taxon>Eukaryota</taxon>
        <taxon>Viridiplantae</taxon>
        <taxon>Streptophyta</taxon>
        <taxon>Embryophyta</taxon>
        <taxon>Tracheophyta</taxon>
        <taxon>Spermatophyta</taxon>
        <taxon>Magnoliopsida</taxon>
        <taxon>Ranunculales</taxon>
        <taxon>Menispermaceae</taxon>
        <taxon>Menispermoideae</taxon>
        <taxon>Cissampelideae</taxon>
        <taxon>Stephania</taxon>
    </lineage>
</organism>
<name>A0AAP0NXA9_9MAGN</name>
<feature type="region of interest" description="Disordered" evidence="1">
    <location>
        <begin position="1"/>
        <end position="71"/>
    </location>
</feature>
<evidence type="ECO:0000256" key="1">
    <source>
        <dbReference type="SAM" id="MobiDB-lite"/>
    </source>
</evidence>
<feature type="compositionally biased region" description="Low complexity" evidence="1">
    <location>
        <begin position="26"/>
        <end position="40"/>
    </location>
</feature>
<dbReference type="Proteomes" id="UP001419268">
    <property type="component" value="Unassembled WGS sequence"/>
</dbReference>
<sequence length="71" mass="7560">MSVHESQQGGGAQLAPTAESALPIYKAQQRKTQTQTKTKTPVSGAAEEGERDDHSGSVLHLRKGLEKNDSS</sequence>
<proteinExistence type="predicted"/>